<keyword evidence="3 4" id="KW-0949">S-adenosyl-L-methionine</keyword>
<dbReference type="PANTHER" id="PTHR11061:SF30">
    <property type="entry name" value="TRNA (URACIL(54)-C(5))-METHYLTRANSFERASE"/>
    <property type="match status" value="1"/>
</dbReference>
<dbReference type="InterPro" id="IPR030390">
    <property type="entry name" value="MeTrfase_TrmA_AS"/>
</dbReference>
<feature type="binding site" evidence="4">
    <location>
        <position position="61"/>
    </location>
    <ligand>
        <name>S-adenosyl-L-methionine</name>
        <dbReference type="ChEBI" id="CHEBI:59789"/>
    </ligand>
</feature>
<dbReference type="PROSITE" id="PS01230">
    <property type="entry name" value="TRMA_1"/>
    <property type="match status" value="1"/>
</dbReference>
<dbReference type="InterPro" id="IPR010280">
    <property type="entry name" value="U5_MeTrfase_fam"/>
</dbReference>
<feature type="active site" description="Nucleophile" evidence="4">
    <location>
        <position position="88"/>
    </location>
</feature>
<keyword evidence="2 4" id="KW-0808">Transferase</keyword>
<accession>A0A8H7TUT8</accession>
<proteinExistence type="inferred from homology"/>
<dbReference type="AlphaFoldDB" id="A0A8H7TUT8"/>
<dbReference type="PANTHER" id="PTHR11061">
    <property type="entry name" value="RNA M5U METHYLTRANSFERASE"/>
    <property type="match status" value="1"/>
</dbReference>
<evidence type="ECO:0000256" key="4">
    <source>
        <dbReference type="PROSITE-ProRule" id="PRU01024"/>
    </source>
</evidence>
<dbReference type="PROSITE" id="PS51687">
    <property type="entry name" value="SAM_MT_RNA_M5U"/>
    <property type="match status" value="1"/>
</dbReference>
<sequence>MSSVFQHSTGIDIAADSIASARQNASLNGLDEDRCSFIAADAGELFKNIRYNADETVVVLDPPRKGCDADFLGQLTRFGPKRVVYVSCNVHTQARDVGVLVRGEGRAVGMRWKAWLVLTFSPRPGMWKASLSSTGLKSKAPI</sequence>
<dbReference type="GO" id="GO:0032259">
    <property type="term" value="P:methylation"/>
    <property type="evidence" value="ECO:0007669"/>
    <property type="project" value="UniProtKB-KW"/>
</dbReference>
<evidence type="ECO:0000313" key="7">
    <source>
        <dbReference type="Proteomes" id="UP000616885"/>
    </source>
</evidence>
<evidence type="ECO:0000313" key="6">
    <source>
        <dbReference type="EMBL" id="KAF9758098.1"/>
    </source>
</evidence>
<gene>
    <name evidence="6" type="ORF">IM811_009042</name>
</gene>
<comment type="similarity">
    <text evidence="4">Belongs to the class I-like SAM-binding methyltransferase superfamily. RNA M5U methyltransferase family.</text>
</comment>
<dbReference type="Gene3D" id="3.40.50.150">
    <property type="entry name" value="Vaccinia Virus protein VP39"/>
    <property type="match status" value="1"/>
</dbReference>
<dbReference type="GO" id="GO:0006396">
    <property type="term" value="P:RNA processing"/>
    <property type="evidence" value="ECO:0007669"/>
    <property type="project" value="InterPro"/>
</dbReference>
<reference evidence="6" key="1">
    <citation type="submission" date="2020-10" db="EMBL/GenBank/DDBJ databases">
        <title>High-Quality Genome Resource of Clonostachys rosea strain S41 by Oxford Nanopore Long-Read Sequencing.</title>
        <authorList>
            <person name="Wang H."/>
        </authorList>
    </citation>
    <scope>NUCLEOTIDE SEQUENCE</scope>
    <source>
        <strain evidence="6">S41</strain>
    </source>
</reference>
<evidence type="ECO:0000256" key="5">
    <source>
        <dbReference type="PROSITE-ProRule" id="PRU10015"/>
    </source>
</evidence>
<dbReference type="GO" id="GO:0008173">
    <property type="term" value="F:RNA methyltransferase activity"/>
    <property type="evidence" value="ECO:0007669"/>
    <property type="project" value="InterPro"/>
</dbReference>
<dbReference type="EMBL" id="JADCTT010000002">
    <property type="protein sequence ID" value="KAF9758098.1"/>
    <property type="molecule type" value="Genomic_DNA"/>
</dbReference>
<feature type="binding site" evidence="4">
    <location>
        <position position="12"/>
    </location>
    <ligand>
        <name>S-adenosyl-L-methionine</name>
        <dbReference type="ChEBI" id="CHEBI:59789"/>
    </ligand>
</feature>
<dbReference type="InterPro" id="IPR029063">
    <property type="entry name" value="SAM-dependent_MTases_sf"/>
</dbReference>
<dbReference type="Proteomes" id="UP000616885">
    <property type="component" value="Unassembled WGS sequence"/>
</dbReference>
<protein>
    <recommendedName>
        <fullName evidence="8">Methyltransferase domain-containing protein</fullName>
    </recommendedName>
</protein>
<evidence type="ECO:0008006" key="8">
    <source>
        <dbReference type="Google" id="ProtNLM"/>
    </source>
</evidence>
<name>A0A8H7TUT8_BIOOC</name>
<comment type="caution">
    <text evidence="4">Lacks conserved residue(s) required for the propagation of feature annotation.</text>
</comment>
<organism evidence="6 7">
    <name type="scientific">Bionectria ochroleuca</name>
    <name type="common">Gliocladium roseum</name>
    <dbReference type="NCBI Taxonomy" id="29856"/>
    <lineage>
        <taxon>Eukaryota</taxon>
        <taxon>Fungi</taxon>
        <taxon>Dikarya</taxon>
        <taxon>Ascomycota</taxon>
        <taxon>Pezizomycotina</taxon>
        <taxon>Sordariomycetes</taxon>
        <taxon>Hypocreomycetidae</taxon>
        <taxon>Hypocreales</taxon>
        <taxon>Bionectriaceae</taxon>
        <taxon>Clonostachys</taxon>
    </lineage>
</organism>
<evidence type="ECO:0000256" key="3">
    <source>
        <dbReference type="ARBA" id="ARBA00022691"/>
    </source>
</evidence>
<evidence type="ECO:0000256" key="1">
    <source>
        <dbReference type="ARBA" id="ARBA00022603"/>
    </source>
</evidence>
<dbReference type="SUPFAM" id="SSF53335">
    <property type="entry name" value="S-adenosyl-L-methionine-dependent methyltransferases"/>
    <property type="match status" value="1"/>
</dbReference>
<feature type="active site" evidence="5">
    <location>
        <position position="88"/>
    </location>
</feature>
<keyword evidence="1 4" id="KW-0489">Methyltransferase</keyword>
<comment type="caution">
    <text evidence="6">The sequence shown here is derived from an EMBL/GenBank/DDBJ whole genome shotgun (WGS) entry which is preliminary data.</text>
</comment>
<evidence type="ECO:0000256" key="2">
    <source>
        <dbReference type="ARBA" id="ARBA00022679"/>
    </source>
</evidence>